<keyword evidence="3" id="KW-1185">Reference proteome</keyword>
<organism evidence="2 3">
    <name type="scientific">Cetraspora pellucida</name>
    <dbReference type="NCBI Taxonomy" id="1433469"/>
    <lineage>
        <taxon>Eukaryota</taxon>
        <taxon>Fungi</taxon>
        <taxon>Fungi incertae sedis</taxon>
        <taxon>Mucoromycota</taxon>
        <taxon>Glomeromycotina</taxon>
        <taxon>Glomeromycetes</taxon>
        <taxon>Diversisporales</taxon>
        <taxon>Gigasporaceae</taxon>
        <taxon>Cetraspora</taxon>
    </lineage>
</organism>
<feature type="region of interest" description="Disordered" evidence="1">
    <location>
        <begin position="117"/>
        <end position="137"/>
    </location>
</feature>
<protein>
    <submittedName>
        <fullName evidence="2">20842_t:CDS:1</fullName>
    </submittedName>
</protein>
<evidence type="ECO:0000313" key="2">
    <source>
        <dbReference type="EMBL" id="CAG8771937.1"/>
    </source>
</evidence>
<dbReference type="AlphaFoldDB" id="A0A9N9NYG9"/>
<dbReference type="OrthoDB" id="2437546at2759"/>
<evidence type="ECO:0000313" key="3">
    <source>
        <dbReference type="Proteomes" id="UP000789759"/>
    </source>
</evidence>
<gene>
    <name evidence="2" type="ORF">CPELLU_LOCUS15921</name>
</gene>
<comment type="caution">
    <text evidence="2">The sequence shown here is derived from an EMBL/GenBank/DDBJ whole genome shotgun (WGS) entry which is preliminary data.</text>
</comment>
<dbReference type="Proteomes" id="UP000789759">
    <property type="component" value="Unassembled WGS sequence"/>
</dbReference>
<reference evidence="2" key="1">
    <citation type="submission" date="2021-06" db="EMBL/GenBank/DDBJ databases">
        <authorList>
            <person name="Kallberg Y."/>
            <person name="Tangrot J."/>
            <person name="Rosling A."/>
        </authorList>
    </citation>
    <scope>NUCLEOTIDE SEQUENCE</scope>
    <source>
        <strain evidence="2">FL966</strain>
    </source>
</reference>
<accession>A0A9N9NYG9</accession>
<sequence>MSTLIHLDYDILFDIMSKTLDFHHAYSVANGFCKKAISVRLKVSLDAIEILNNFLKNFIYQHSENTNQHLSTNNIQNSIQHNNELSNLDNDQDNKVFFDISTVHDLIIKRNKEAPRVKQIKSSSEPQKSHSNSSKVVKDKVTSTQLCFYCKQSNHYAKTCSTAL</sequence>
<evidence type="ECO:0000256" key="1">
    <source>
        <dbReference type="SAM" id="MobiDB-lite"/>
    </source>
</evidence>
<feature type="compositionally biased region" description="Polar residues" evidence="1">
    <location>
        <begin position="120"/>
        <end position="135"/>
    </location>
</feature>
<name>A0A9N9NYG9_9GLOM</name>
<proteinExistence type="predicted"/>
<dbReference type="EMBL" id="CAJVQA010022062">
    <property type="protein sequence ID" value="CAG8771937.1"/>
    <property type="molecule type" value="Genomic_DNA"/>
</dbReference>